<sequence>MSEDSVYSYPKSADMKAGGSAATSACKKAMEKSRPLWDNPLQFVFACISYAVGLGNVWRFPYLCQMYGGGECGLHFLASLEEWGKLEVQKYVVHVHALST</sequence>
<dbReference type="PANTHER" id="PTHR11616:SF44">
    <property type="entry name" value="SODIUM- AND CHLORIDE-DEPENDENT TRANSPORTER XTRP3"/>
    <property type="match status" value="1"/>
</dbReference>
<dbReference type="GO" id="GO:0015816">
    <property type="term" value="P:glycine transport"/>
    <property type="evidence" value="ECO:0007669"/>
    <property type="project" value="TreeGrafter"/>
</dbReference>
<evidence type="ECO:0000256" key="3">
    <source>
        <dbReference type="ARBA" id="ARBA00022692"/>
    </source>
</evidence>
<dbReference type="InterPro" id="IPR000175">
    <property type="entry name" value="Na/ntran_symport"/>
</dbReference>
<evidence type="ECO:0000256" key="4">
    <source>
        <dbReference type="ARBA" id="ARBA00022989"/>
    </source>
</evidence>
<dbReference type="Proteomes" id="UP000694382">
    <property type="component" value="Chromosome 2"/>
</dbReference>
<evidence type="ECO:0000256" key="5">
    <source>
        <dbReference type="ARBA" id="ARBA00023136"/>
    </source>
</evidence>
<dbReference type="Pfam" id="PF00209">
    <property type="entry name" value="SNF"/>
    <property type="match status" value="1"/>
</dbReference>
<dbReference type="GO" id="GO:0016324">
    <property type="term" value="C:apical plasma membrane"/>
    <property type="evidence" value="ECO:0007669"/>
    <property type="project" value="TreeGrafter"/>
</dbReference>
<evidence type="ECO:0000256" key="6">
    <source>
        <dbReference type="PIRSR" id="PIRSR600175-1"/>
    </source>
</evidence>
<comment type="subcellular location">
    <subcellularLocation>
        <location evidence="1">Membrane</location>
        <topology evidence="1">Multi-pass membrane protein</topology>
    </subcellularLocation>
</comment>
<keyword evidence="6" id="KW-0479">Metal-binding</keyword>
<dbReference type="SUPFAM" id="SSF161070">
    <property type="entry name" value="SNF-like"/>
    <property type="match status" value="1"/>
</dbReference>
<evidence type="ECO:0000256" key="1">
    <source>
        <dbReference type="ARBA" id="ARBA00004141"/>
    </source>
</evidence>
<dbReference type="GO" id="GO:0046872">
    <property type="term" value="F:metal ion binding"/>
    <property type="evidence" value="ECO:0007669"/>
    <property type="project" value="UniProtKB-KW"/>
</dbReference>
<name>A0A8C3MND5_GEOPR</name>
<proteinExistence type="predicted"/>
<keyword evidence="6" id="KW-0915">Sodium</keyword>
<dbReference type="AlphaFoldDB" id="A0A8C3MND5"/>
<keyword evidence="3" id="KW-0812">Transmembrane</keyword>
<keyword evidence="8" id="KW-1185">Reference proteome</keyword>
<dbReference type="PANTHER" id="PTHR11616">
    <property type="entry name" value="SODIUM/CHLORIDE DEPENDENT TRANSPORTER"/>
    <property type="match status" value="1"/>
</dbReference>
<keyword evidence="2" id="KW-0813">Transport</keyword>
<reference evidence="7" key="2">
    <citation type="submission" date="2025-08" db="UniProtKB">
        <authorList>
            <consortium name="Ensembl"/>
        </authorList>
    </citation>
    <scope>IDENTIFICATION</scope>
</reference>
<dbReference type="Ensembl" id="ENSCPVT00000009246.2">
    <property type="protein sequence ID" value="ENSCPVP00000008874.1"/>
    <property type="gene ID" value="ENSCPVG00000006497.2"/>
</dbReference>
<evidence type="ECO:0000256" key="2">
    <source>
        <dbReference type="ARBA" id="ARBA00022448"/>
    </source>
</evidence>
<dbReference type="GO" id="GO:0005298">
    <property type="term" value="F:proline:sodium symporter activity"/>
    <property type="evidence" value="ECO:0007669"/>
    <property type="project" value="TreeGrafter"/>
</dbReference>
<feature type="binding site" evidence="6">
    <location>
        <position position="51"/>
    </location>
    <ligand>
        <name>Na(+)</name>
        <dbReference type="ChEBI" id="CHEBI:29101"/>
        <label>1</label>
    </ligand>
</feature>
<keyword evidence="5" id="KW-0472">Membrane</keyword>
<protein>
    <submittedName>
        <fullName evidence="7">Uncharacterized protein</fullName>
    </submittedName>
</protein>
<evidence type="ECO:0000313" key="8">
    <source>
        <dbReference type="Proteomes" id="UP000694382"/>
    </source>
</evidence>
<keyword evidence="4" id="KW-1133">Transmembrane helix</keyword>
<reference evidence="7" key="1">
    <citation type="submission" date="2020-02" db="EMBL/GenBank/DDBJ databases">
        <authorList>
            <person name="Enbody D E."/>
            <person name="Pettersson E M."/>
        </authorList>
    </citation>
    <scope>NUCLEOTIDE SEQUENCE [LARGE SCALE GENOMIC DNA]</scope>
</reference>
<evidence type="ECO:0000313" key="7">
    <source>
        <dbReference type="Ensembl" id="ENSCPVP00000008874.1"/>
    </source>
</evidence>
<dbReference type="PROSITE" id="PS50267">
    <property type="entry name" value="NA_NEUROTRAN_SYMP_3"/>
    <property type="match status" value="1"/>
</dbReference>
<dbReference type="GO" id="GO:0015193">
    <property type="term" value="F:L-proline transmembrane transporter activity"/>
    <property type="evidence" value="ECO:0007669"/>
    <property type="project" value="TreeGrafter"/>
</dbReference>
<accession>A0A8C3MND5</accession>
<organism evidence="7 8">
    <name type="scientific">Geospiza parvula</name>
    <name type="common">Small tree-finch</name>
    <name type="synonym">Camarhynchus parvulus</name>
    <dbReference type="NCBI Taxonomy" id="87175"/>
    <lineage>
        <taxon>Eukaryota</taxon>
        <taxon>Metazoa</taxon>
        <taxon>Chordata</taxon>
        <taxon>Craniata</taxon>
        <taxon>Vertebrata</taxon>
        <taxon>Euteleostomi</taxon>
        <taxon>Archelosauria</taxon>
        <taxon>Archosauria</taxon>
        <taxon>Dinosauria</taxon>
        <taxon>Saurischia</taxon>
        <taxon>Theropoda</taxon>
        <taxon>Coelurosauria</taxon>
        <taxon>Aves</taxon>
        <taxon>Neognathae</taxon>
        <taxon>Neoaves</taxon>
        <taxon>Telluraves</taxon>
        <taxon>Australaves</taxon>
        <taxon>Passeriformes</taxon>
        <taxon>Thraupidae</taxon>
        <taxon>Camarhynchus</taxon>
    </lineage>
</organism>
<dbReference type="GO" id="GO:1904271">
    <property type="term" value="P:L-proline import across plasma membrane"/>
    <property type="evidence" value="ECO:0007669"/>
    <property type="project" value="TreeGrafter"/>
</dbReference>
<feature type="binding site" evidence="6">
    <location>
        <position position="52"/>
    </location>
    <ligand>
        <name>Na(+)</name>
        <dbReference type="ChEBI" id="CHEBI:29101"/>
        <label>1</label>
    </ligand>
</feature>
<feature type="binding site" evidence="6">
    <location>
        <position position="56"/>
    </location>
    <ligand>
        <name>Na(+)</name>
        <dbReference type="ChEBI" id="CHEBI:29101"/>
        <label>1</label>
    </ligand>
</feature>
<reference evidence="7" key="3">
    <citation type="submission" date="2025-09" db="UniProtKB">
        <authorList>
            <consortium name="Ensembl"/>
        </authorList>
    </citation>
    <scope>IDENTIFICATION</scope>
</reference>
<dbReference type="InterPro" id="IPR037272">
    <property type="entry name" value="SNS_sf"/>
</dbReference>